<dbReference type="Pfam" id="PF13411">
    <property type="entry name" value="MerR_1"/>
    <property type="match status" value="1"/>
</dbReference>
<proteinExistence type="predicted"/>
<feature type="domain" description="HTH merR-type" evidence="5">
    <location>
        <begin position="2"/>
        <end position="71"/>
    </location>
</feature>
<dbReference type="PANTHER" id="PTHR30204">
    <property type="entry name" value="REDOX-CYCLING DRUG-SENSING TRANSCRIPTIONAL ACTIVATOR SOXR"/>
    <property type="match status" value="1"/>
</dbReference>
<reference evidence="6" key="1">
    <citation type="submission" date="2022-08" db="EMBL/GenBank/DDBJ databases">
        <authorList>
            <person name="Deng Y."/>
            <person name="Han X.-F."/>
            <person name="Zhang Y.-Q."/>
        </authorList>
    </citation>
    <scope>NUCLEOTIDE SEQUENCE</scope>
    <source>
        <strain evidence="6">CPCC 205763</strain>
    </source>
</reference>
<dbReference type="RefSeq" id="WP_259506193.1">
    <property type="nucleotide sequence ID" value="NZ_JANLCM010000001.1"/>
</dbReference>
<dbReference type="Gene3D" id="1.10.1660.10">
    <property type="match status" value="1"/>
</dbReference>
<evidence type="ECO:0000256" key="4">
    <source>
        <dbReference type="ARBA" id="ARBA00023163"/>
    </source>
</evidence>
<dbReference type="PANTHER" id="PTHR30204:SF69">
    <property type="entry name" value="MERR-FAMILY TRANSCRIPTIONAL REGULATOR"/>
    <property type="match status" value="1"/>
</dbReference>
<accession>A0ABT2GNB0</accession>
<dbReference type="EMBL" id="JANLCM010000001">
    <property type="protein sequence ID" value="MCS5717718.1"/>
    <property type="molecule type" value="Genomic_DNA"/>
</dbReference>
<evidence type="ECO:0000259" key="5">
    <source>
        <dbReference type="PROSITE" id="PS50937"/>
    </source>
</evidence>
<sequence>MTWSTRQLAHLAGTTVNAVRHYHAIGLLDPPERCENGYKQYQVRHLVRLIQVRRLAELGVPLARLRADDEGRVMILGELHELDAQAEAEIERLHRARSDIAAILRDRAPADTPRGFEAVAPQLSEADRAFLHVLTRLHDEVSVDGLKRMIAAEPDDIRERFDALRADAPERTRERLARTMTDAGADWRSAERPWSVRPAGRSLSRDHTAQQTVIKVLRELYNPAQLDVLSRIGDRPARERPESLTA</sequence>
<dbReference type="PROSITE" id="PS50937">
    <property type="entry name" value="HTH_MERR_2"/>
    <property type="match status" value="1"/>
</dbReference>
<keyword evidence="7" id="KW-1185">Reference proteome</keyword>
<comment type="caution">
    <text evidence="6">The sequence shown here is derived from an EMBL/GenBank/DDBJ whole genome shotgun (WGS) entry which is preliminary data.</text>
</comment>
<keyword evidence="3" id="KW-0238">DNA-binding</keyword>
<evidence type="ECO:0000313" key="6">
    <source>
        <dbReference type="EMBL" id="MCS5717718.1"/>
    </source>
</evidence>
<dbReference type="Proteomes" id="UP001165584">
    <property type="component" value="Unassembled WGS sequence"/>
</dbReference>
<dbReference type="InterPro" id="IPR000551">
    <property type="entry name" value="MerR-type_HTH_dom"/>
</dbReference>
<evidence type="ECO:0000256" key="3">
    <source>
        <dbReference type="ARBA" id="ARBA00023125"/>
    </source>
</evidence>
<keyword evidence="2" id="KW-0805">Transcription regulation</keyword>
<evidence type="ECO:0000256" key="1">
    <source>
        <dbReference type="ARBA" id="ARBA00022491"/>
    </source>
</evidence>
<evidence type="ECO:0000313" key="7">
    <source>
        <dbReference type="Proteomes" id="UP001165584"/>
    </source>
</evidence>
<dbReference type="InterPro" id="IPR009061">
    <property type="entry name" value="DNA-bd_dom_put_sf"/>
</dbReference>
<keyword evidence="4" id="KW-0804">Transcription</keyword>
<keyword evidence="1" id="KW-0678">Repressor</keyword>
<organism evidence="6 7">
    <name type="scientific">Herbiconiux aconitum</name>
    <dbReference type="NCBI Taxonomy" id="2970913"/>
    <lineage>
        <taxon>Bacteria</taxon>
        <taxon>Bacillati</taxon>
        <taxon>Actinomycetota</taxon>
        <taxon>Actinomycetes</taxon>
        <taxon>Micrococcales</taxon>
        <taxon>Microbacteriaceae</taxon>
        <taxon>Herbiconiux</taxon>
    </lineage>
</organism>
<dbReference type="SMART" id="SM00422">
    <property type="entry name" value="HTH_MERR"/>
    <property type="match status" value="1"/>
</dbReference>
<protein>
    <submittedName>
        <fullName evidence="6">MerR family transcriptional regulator</fullName>
    </submittedName>
</protein>
<dbReference type="SUPFAM" id="SSF46955">
    <property type="entry name" value="Putative DNA-binding domain"/>
    <property type="match status" value="1"/>
</dbReference>
<dbReference type="InterPro" id="IPR047057">
    <property type="entry name" value="MerR_fam"/>
</dbReference>
<evidence type="ECO:0000256" key="2">
    <source>
        <dbReference type="ARBA" id="ARBA00023015"/>
    </source>
</evidence>
<gene>
    <name evidence="6" type="ORF">N1027_06170</name>
</gene>
<name>A0ABT2GNB0_9MICO</name>